<evidence type="ECO:0000313" key="2">
    <source>
        <dbReference type="EMBL" id="CAF1552868.1"/>
    </source>
</evidence>
<feature type="region of interest" description="Disordered" evidence="1">
    <location>
        <begin position="20"/>
        <end position="39"/>
    </location>
</feature>
<evidence type="ECO:0000256" key="1">
    <source>
        <dbReference type="SAM" id="MobiDB-lite"/>
    </source>
</evidence>
<evidence type="ECO:0000313" key="3">
    <source>
        <dbReference type="Proteomes" id="UP000663864"/>
    </source>
</evidence>
<dbReference type="AlphaFoldDB" id="A0A815X7C2"/>
<name>A0A815X7C2_9BILA</name>
<dbReference type="EMBL" id="CAJNOT010018007">
    <property type="protein sequence ID" value="CAF1552868.1"/>
    <property type="molecule type" value="Genomic_DNA"/>
</dbReference>
<protein>
    <submittedName>
        <fullName evidence="2">Uncharacterized protein</fullName>
    </submittedName>
</protein>
<feature type="non-terminal residue" evidence="2">
    <location>
        <position position="1"/>
    </location>
</feature>
<dbReference type="Proteomes" id="UP000663864">
    <property type="component" value="Unassembled WGS sequence"/>
</dbReference>
<reference evidence="2" key="1">
    <citation type="submission" date="2021-02" db="EMBL/GenBank/DDBJ databases">
        <authorList>
            <person name="Nowell W R."/>
        </authorList>
    </citation>
    <scope>NUCLEOTIDE SEQUENCE</scope>
</reference>
<accession>A0A815X7C2</accession>
<comment type="caution">
    <text evidence="2">The sequence shown here is derived from an EMBL/GenBank/DDBJ whole genome shotgun (WGS) entry which is preliminary data.</text>
</comment>
<proteinExistence type="predicted"/>
<sequence>SPSSSASSTLSFLPLSFLPHNRQNRRRTTSLTLDLHEEP</sequence>
<organism evidence="2 3">
    <name type="scientific">Rotaria sordida</name>
    <dbReference type="NCBI Taxonomy" id="392033"/>
    <lineage>
        <taxon>Eukaryota</taxon>
        <taxon>Metazoa</taxon>
        <taxon>Spiralia</taxon>
        <taxon>Gnathifera</taxon>
        <taxon>Rotifera</taxon>
        <taxon>Eurotatoria</taxon>
        <taxon>Bdelloidea</taxon>
        <taxon>Philodinida</taxon>
        <taxon>Philodinidae</taxon>
        <taxon>Rotaria</taxon>
    </lineage>
</organism>
<gene>
    <name evidence="2" type="ORF">ZHD862_LOCUS39388</name>
</gene>